<dbReference type="Pfam" id="PF00496">
    <property type="entry name" value="SBP_bac_5"/>
    <property type="match status" value="1"/>
</dbReference>
<dbReference type="PANTHER" id="PTHR30290">
    <property type="entry name" value="PERIPLASMIC BINDING COMPONENT OF ABC TRANSPORTER"/>
    <property type="match status" value="1"/>
</dbReference>
<dbReference type="PIRSF" id="PIRSF002741">
    <property type="entry name" value="MppA"/>
    <property type="match status" value="1"/>
</dbReference>
<comment type="subcellular location">
    <subcellularLocation>
        <location evidence="1">Periplasm</location>
    </subcellularLocation>
</comment>
<dbReference type="InterPro" id="IPR039424">
    <property type="entry name" value="SBP_5"/>
</dbReference>
<organism evidence="5 6">
    <name type="scientific">Loktanella fryxellensis</name>
    <dbReference type="NCBI Taxonomy" id="245187"/>
    <lineage>
        <taxon>Bacteria</taxon>
        <taxon>Pseudomonadati</taxon>
        <taxon>Pseudomonadota</taxon>
        <taxon>Alphaproteobacteria</taxon>
        <taxon>Rhodobacterales</taxon>
        <taxon>Roseobacteraceae</taxon>
        <taxon>Loktanella</taxon>
    </lineage>
</organism>
<gene>
    <name evidence="5" type="ORF">SAMN04488003_105102</name>
</gene>
<dbReference type="GO" id="GO:0043190">
    <property type="term" value="C:ATP-binding cassette (ABC) transporter complex"/>
    <property type="evidence" value="ECO:0007669"/>
    <property type="project" value="InterPro"/>
</dbReference>
<dbReference type="STRING" id="245187.SAMN04488003_105102"/>
<evidence type="ECO:0000256" key="3">
    <source>
        <dbReference type="SAM" id="SignalP"/>
    </source>
</evidence>
<protein>
    <submittedName>
        <fullName evidence="5">Peptide/nickel transport system substrate-binding protein</fullName>
    </submittedName>
</protein>
<feature type="chain" id="PRO_5011525500" evidence="3">
    <location>
        <begin position="23"/>
        <end position="575"/>
    </location>
</feature>
<dbReference type="Proteomes" id="UP000199585">
    <property type="component" value="Unassembled WGS sequence"/>
</dbReference>
<dbReference type="EMBL" id="FOCI01000005">
    <property type="protein sequence ID" value="SEM84086.1"/>
    <property type="molecule type" value="Genomic_DNA"/>
</dbReference>
<evidence type="ECO:0000259" key="4">
    <source>
        <dbReference type="Pfam" id="PF00496"/>
    </source>
</evidence>
<dbReference type="InterPro" id="IPR030678">
    <property type="entry name" value="Peptide/Ni-bd"/>
</dbReference>
<dbReference type="RefSeq" id="WP_089900054.1">
    <property type="nucleotide sequence ID" value="NZ_FOCI01000005.1"/>
</dbReference>
<dbReference type="SUPFAM" id="SSF53850">
    <property type="entry name" value="Periplasmic binding protein-like II"/>
    <property type="match status" value="1"/>
</dbReference>
<dbReference type="CDD" id="cd08513">
    <property type="entry name" value="PBP2_thermophilic_Hb8_like"/>
    <property type="match status" value="1"/>
</dbReference>
<dbReference type="GO" id="GO:1904680">
    <property type="term" value="F:peptide transmembrane transporter activity"/>
    <property type="evidence" value="ECO:0007669"/>
    <property type="project" value="TreeGrafter"/>
</dbReference>
<dbReference type="OrthoDB" id="9803988at2"/>
<keyword evidence="3" id="KW-0732">Signal</keyword>
<accession>A0A1H8BMT0</accession>
<dbReference type="Gene3D" id="3.10.105.10">
    <property type="entry name" value="Dipeptide-binding Protein, Domain 3"/>
    <property type="match status" value="1"/>
</dbReference>
<name>A0A1H8BMT0_9RHOB</name>
<dbReference type="GO" id="GO:0030288">
    <property type="term" value="C:outer membrane-bounded periplasmic space"/>
    <property type="evidence" value="ECO:0007669"/>
    <property type="project" value="UniProtKB-ARBA"/>
</dbReference>
<proteinExistence type="inferred from homology"/>
<evidence type="ECO:0000313" key="5">
    <source>
        <dbReference type="EMBL" id="SEM84086.1"/>
    </source>
</evidence>
<feature type="signal peptide" evidence="3">
    <location>
        <begin position="1"/>
        <end position="22"/>
    </location>
</feature>
<comment type="similarity">
    <text evidence="2">Belongs to the bacterial solute-binding protein 5 family.</text>
</comment>
<dbReference type="PANTHER" id="PTHR30290:SF65">
    <property type="entry name" value="MONOACYL PHOSPHATIDYLINOSITOL TETRAMANNOSIDE-BINDING PROTEIN LPQW-RELATED"/>
    <property type="match status" value="1"/>
</dbReference>
<dbReference type="AlphaFoldDB" id="A0A1H8BMT0"/>
<sequence>MKLKTILMGAAATLAFGQMAQAQTENPGGERGRDGALGIIYWQAPSILNAYLSGGTKDIEAASLVSEPLGRYDETGAPVPWLVDEIPTVENGGVAEDLTSITWKLTEGLLWSDGTPFTANDVKFTADYCMDPEGGCAQLAKFENVESVEVIDDLTVRVNFAGPTPNPYGPFMGNQSPIIQAAQFAECTGARAPECTDANFMPIGTGPFVVTDFRTNDVIQLEANPNYRDPSKPAFATVTFKGGGDAEAAGRAVMQTGEYDYAWNLQLAPDVIAAMAEGGVGTPITAFGTLVERIEMNLTNPSPDLPEGERSTPAHPHPYLTDARVREAMSIAIDRNLLVEVGYGEAGRATCNLVPAPEMFASDNTGCLTQDLERANALLDEAGWTDTNGNGVRDKDGIEMNVMFLSSTNAVRQDFQALIKDWWEQIGMAVELRNVDGSVFFGGDPGSPDTFQKFYADVEMYANNFDGTDPQAYLAAYTCDKIPGPDNGWQGENINRFCDPAYEALVAELGATADLAERGRIAKLMNDAVTKDSNVIVPLVDRGRVSAHANTLGGVILNTWDSELWNAADWYRIAE</sequence>
<evidence type="ECO:0000256" key="1">
    <source>
        <dbReference type="ARBA" id="ARBA00004418"/>
    </source>
</evidence>
<evidence type="ECO:0000256" key="2">
    <source>
        <dbReference type="ARBA" id="ARBA00005695"/>
    </source>
</evidence>
<reference evidence="5 6" key="1">
    <citation type="submission" date="2016-10" db="EMBL/GenBank/DDBJ databases">
        <authorList>
            <person name="de Groot N.N."/>
        </authorList>
    </citation>
    <scope>NUCLEOTIDE SEQUENCE [LARGE SCALE GENOMIC DNA]</scope>
    <source>
        <strain evidence="5 6">DSM 16213</strain>
    </source>
</reference>
<feature type="domain" description="Solute-binding protein family 5" evidence="4">
    <location>
        <begin position="78"/>
        <end position="478"/>
    </location>
</feature>
<dbReference type="GO" id="GO:0015833">
    <property type="term" value="P:peptide transport"/>
    <property type="evidence" value="ECO:0007669"/>
    <property type="project" value="TreeGrafter"/>
</dbReference>
<dbReference type="InterPro" id="IPR000914">
    <property type="entry name" value="SBP_5_dom"/>
</dbReference>
<keyword evidence="6" id="KW-1185">Reference proteome</keyword>
<evidence type="ECO:0000313" key="6">
    <source>
        <dbReference type="Proteomes" id="UP000199585"/>
    </source>
</evidence>
<dbReference type="Gene3D" id="3.40.190.10">
    <property type="entry name" value="Periplasmic binding protein-like II"/>
    <property type="match status" value="1"/>
</dbReference>